<dbReference type="AlphaFoldDB" id="A0A4Y7R679"/>
<evidence type="ECO:0000313" key="1">
    <source>
        <dbReference type="EMBL" id="TEB04120.1"/>
    </source>
</evidence>
<name>A0A4Y7R679_COPMI</name>
<comment type="caution">
    <text evidence="1">The sequence shown here is derived from an EMBL/GenBank/DDBJ whole genome shotgun (WGS) entry which is preliminary data.</text>
</comment>
<sequence length="118" mass="13011">MAACHHLSFHVSVSAIDNPIHKVTNLPAIQVCADGALPCFPARGIVPIDAVPCLSQTFDVLEAGATLNSFYVKRHNARDLQTSIRKGITHQRQSHCSRHGLRIYSPFTLQDSGLIIYY</sequence>
<organism evidence="1 2">
    <name type="scientific">Coprinellus micaceus</name>
    <name type="common">Glistening ink-cap mushroom</name>
    <name type="synonym">Coprinus micaceus</name>
    <dbReference type="NCBI Taxonomy" id="71717"/>
    <lineage>
        <taxon>Eukaryota</taxon>
        <taxon>Fungi</taxon>
        <taxon>Dikarya</taxon>
        <taxon>Basidiomycota</taxon>
        <taxon>Agaricomycotina</taxon>
        <taxon>Agaricomycetes</taxon>
        <taxon>Agaricomycetidae</taxon>
        <taxon>Agaricales</taxon>
        <taxon>Agaricineae</taxon>
        <taxon>Psathyrellaceae</taxon>
        <taxon>Coprinellus</taxon>
    </lineage>
</organism>
<evidence type="ECO:0000313" key="2">
    <source>
        <dbReference type="Proteomes" id="UP000298030"/>
    </source>
</evidence>
<gene>
    <name evidence="1" type="ORF">FA13DRAFT_1301072</name>
</gene>
<dbReference type="Proteomes" id="UP000298030">
    <property type="component" value="Unassembled WGS sequence"/>
</dbReference>
<dbReference type="EMBL" id="QPFP01000643">
    <property type="protein sequence ID" value="TEB04120.1"/>
    <property type="molecule type" value="Genomic_DNA"/>
</dbReference>
<protein>
    <submittedName>
        <fullName evidence="1">Uncharacterized protein</fullName>
    </submittedName>
</protein>
<keyword evidence="2" id="KW-1185">Reference proteome</keyword>
<accession>A0A4Y7R679</accession>
<proteinExistence type="predicted"/>
<reference evidence="1 2" key="1">
    <citation type="journal article" date="2019" name="Nat. Ecol. Evol.">
        <title>Megaphylogeny resolves global patterns of mushroom evolution.</title>
        <authorList>
            <person name="Varga T."/>
            <person name="Krizsan K."/>
            <person name="Foldi C."/>
            <person name="Dima B."/>
            <person name="Sanchez-Garcia M."/>
            <person name="Sanchez-Ramirez S."/>
            <person name="Szollosi G.J."/>
            <person name="Szarkandi J.G."/>
            <person name="Papp V."/>
            <person name="Albert L."/>
            <person name="Andreopoulos W."/>
            <person name="Angelini C."/>
            <person name="Antonin V."/>
            <person name="Barry K.W."/>
            <person name="Bougher N.L."/>
            <person name="Buchanan P."/>
            <person name="Buyck B."/>
            <person name="Bense V."/>
            <person name="Catcheside P."/>
            <person name="Chovatia M."/>
            <person name="Cooper J."/>
            <person name="Damon W."/>
            <person name="Desjardin D."/>
            <person name="Finy P."/>
            <person name="Geml J."/>
            <person name="Haridas S."/>
            <person name="Hughes K."/>
            <person name="Justo A."/>
            <person name="Karasinski D."/>
            <person name="Kautmanova I."/>
            <person name="Kiss B."/>
            <person name="Kocsube S."/>
            <person name="Kotiranta H."/>
            <person name="LaButti K.M."/>
            <person name="Lechner B.E."/>
            <person name="Liimatainen K."/>
            <person name="Lipzen A."/>
            <person name="Lukacs Z."/>
            <person name="Mihaltcheva S."/>
            <person name="Morgado L.N."/>
            <person name="Niskanen T."/>
            <person name="Noordeloos M.E."/>
            <person name="Ohm R.A."/>
            <person name="Ortiz-Santana B."/>
            <person name="Ovrebo C."/>
            <person name="Racz N."/>
            <person name="Riley R."/>
            <person name="Savchenko A."/>
            <person name="Shiryaev A."/>
            <person name="Soop K."/>
            <person name="Spirin V."/>
            <person name="Szebenyi C."/>
            <person name="Tomsovsky M."/>
            <person name="Tulloss R.E."/>
            <person name="Uehling J."/>
            <person name="Grigoriev I.V."/>
            <person name="Vagvolgyi C."/>
            <person name="Papp T."/>
            <person name="Martin F.M."/>
            <person name="Miettinen O."/>
            <person name="Hibbett D.S."/>
            <person name="Nagy L.G."/>
        </authorList>
    </citation>
    <scope>NUCLEOTIDE SEQUENCE [LARGE SCALE GENOMIC DNA]</scope>
    <source>
        <strain evidence="1 2">FP101781</strain>
    </source>
</reference>